<dbReference type="AlphaFoldDB" id="A0A7I8DYQ0"/>
<evidence type="ECO:0000313" key="1">
    <source>
        <dbReference type="EMBL" id="BCL57638.1"/>
    </source>
</evidence>
<dbReference type="Proteomes" id="UP000593842">
    <property type="component" value="Chromosome"/>
</dbReference>
<accession>A0A7I8DYQ0</accession>
<gene>
    <name evidence="1" type="ORF">Fi14EGH31_13500</name>
</gene>
<name>A0A7I8DYQ0_9FIRM</name>
<dbReference type="RefSeq" id="WP_117828513.1">
    <property type="nucleotide sequence ID" value="NZ_AP024085.1"/>
</dbReference>
<protein>
    <submittedName>
        <fullName evidence="1">Uncharacterized protein</fullName>
    </submittedName>
</protein>
<sequence length="68" mass="8130">MNIYQEDLGRIARLKLENGKVAEDFLPQTFKELQELVEKETMEKPRDIVYSKKREQIHRSLSKMSYIS</sequence>
<proteinExistence type="predicted"/>
<evidence type="ECO:0000313" key="2">
    <source>
        <dbReference type="Proteomes" id="UP000593842"/>
    </source>
</evidence>
<organism evidence="1 2">
    <name type="scientific">Faecalibacillus intestinalis</name>
    <dbReference type="NCBI Taxonomy" id="1982626"/>
    <lineage>
        <taxon>Bacteria</taxon>
        <taxon>Bacillati</taxon>
        <taxon>Bacillota</taxon>
        <taxon>Erysipelotrichia</taxon>
        <taxon>Erysipelotrichales</taxon>
        <taxon>Coprobacillaceae</taxon>
        <taxon>Faecalibacillus</taxon>
    </lineage>
</organism>
<dbReference type="KEGG" id="fit:Fi14EGH31_13500"/>
<reference evidence="2" key="1">
    <citation type="submission" date="2020-09" db="EMBL/GenBank/DDBJ databases">
        <title>Complete genome sequencing of Faecalibacillus intestinalis strain 14EGH31.</title>
        <authorList>
            <person name="Sakamoto M."/>
            <person name="Murakami T."/>
            <person name="Mori H."/>
        </authorList>
    </citation>
    <scope>NUCLEOTIDE SEQUENCE [LARGE SCALE GENOMIC DNA]</scope>
    <source>
        <strain evidence="2">14EGH31</strain>
    </source>
</reference>
<dbReference type="EMBL" id="AP024085">
    <property type="protein sequence ID" value="BCL57638.1"/>
    <property type="molecule type" value="Genomic_DNA"/>
</dbReference>
<dbReference type="GeneID" id="70579789"/>